<dbReference type="EMBL" id="BARU01049345">
    <property type="protein sequence ID" value="GAH92519.1"/>
    <property type="molecule type" value="Genomic_DNA"/>
</dbReference>
<dbReference type="Gene3D" id="3.90.550.10">
    <property type="entry name" value="Spore Coat Polysaccharide Biosynthesis Protein SpsA, Chain A"/>
    <property type="match status" value="1"/>
</dbReference>
<feature type="non-terminal residue" evidence="2">
    <location>
        <position position="48"/>
    </location>
</feature>
<name>X1KQU8_9ZZZZ</name>
<protein>
    <recommendedName>
        <fullName evidence="1">Glycosyltransferase 2-like domain-containing protein</fullName>
    </recommendedName>
</protein>
<evidence type="ECO:0000259" key="1">
    <source>
        <dbReference type="Pfam" id="PF00535"/>
    </source>
</evidence>
<sequence length="48" mass="5574">RFNKLENFKGKISVIIPAYNESDNISNTIEETIKVFEEIGNKYEIIIV</sequence>
<comment type="caution">
    <text evidence="2">The sequence shown here is derived from an EMBL/GenBank/DDBJ whole genome shotgun (WGS) entry which is preliminary data.</text>
</comment>
<dbReference type="InterPro" id="IPR001173">
    <property type="entry name" value="Glyco_trans_2-like"/>
</dbReference>
<accession>X1KQU8</accession>
<organism evidence="2">
    <name type="scientific">marine sediment metagenome</name>
    <dbReference type="NCBI Taxonomy" id="412755"/>
    <lineage>
        <taxon>unclassified sequences</taxon>
        <taxon>metagenomes</taxon>
        <taxon>ecological metagenomes</taxon>
    </lineage>
</organism>
<reference evidence="2" key="1">
    <citation type="journal article" date="2014" name="Front. Microbiol.">
        <title>High frequency of phylogenetically diverse reductive dehalogenase-homologous genes in deep subseafloor sedimentary metagenomes.</title>
        <authorList>
            <person name="Kawai M."/>
            <person name="Futagami T."/>
            <person name="Toyoda A."/>
            <person name="Takaki Y."/>
            <person name="Nishi S."/>
            <person name="Hori S."/>
            <person name="Arai W."/>
            <person name="Tsubouchi T."/>
            <person name="Morono Y."/>
            <person name="Uchiyama I."/>
            <person name="Ito T."/>
            <person name="Fujiyama A."/>
            <person name="Inagaki F."/>
            <person name="Takami H."/>
        </authorList>
    </citation>
    <scope>NUCLEOTIDE SEQUENCE</scope>
    <source>
        <strain evidence="2">Expedition CK06-06</strain>
    </source>
</reference>
<feature type="domain" description="Glycosyltransferase 2-like" evidence="1">
    <location>
        <begin position="13"/>
        <end position="48"/>
    </location>
</feature>
<dbReference type="SUPFAM" id="SSF53448">
    <property type="entry name" value="Nucleotide-diphospho-sugar transferases"/>
    <property type="match status" value="1"/>
</dbReference>
<evidence type="ECO:0000313" key="2">
    <source>
        <dbReference type="EMBL" id="GAH92519.1"/>
    </source>
</evidence>
<proteinExistence type="predicted"/>
<dbReference type="Pfam" id="PF00535">
    <property type="entry name" value="Glycos_transf_2"/>
    <property type="match status" value="1"/>
</dbReference>
<dbReference type="AlphaFoldDB" id="X1KQU8"/>
<feature type="non-terminal residue" evidence="2">
    <location>
        <position position="1"/>
    </location>
</feature>
<dbReference type="InterPro" id="IPR029044">
    <property type="entry name" value="Nucleotide-diphossugar_trans"/>
</dbReference>
<gene>
    <name evidence="2" type="ORF">S03H2_72712</name>
</gene>